<feature type="compositionally biased region" description="Basic and acidic residues" evidence="1">
    <location>
        <begin position="391"/>
        <end position="404"/>
    </location>
</feature>
<sequence length="404" mass="43503">MSASTRYQSQDSLEQIPRLLAFGLGPGPGSRPSGTPARHICFINIIGRDKKGKARVVGACSSRPPWIWRGCASRNTTIHTLRTPIMMSASRKTDALQAAYWSVFVRGCIRSRFSTCASYSVNMRTGCKERRGVGALCSSRSPPSWRRASARPDADRDRGYTRLDRSRVRNFGLRGVLYQNQWEGLEDKEGKARVVAPPVLLAPWTCGPGGHTPGVFARTAAFGEGLKGLGGVLVLVLIMIYINRGAAAFSDGLIQMQHTRGVFARAAVFGKTTEKTHTPLGGSTQLLNSCADPAPPGVHIRLISARRGLYLSLPSLNRCGTRSWLGDVGDGNSLGLSSDSIWGRAPAPHRRIAWEWACEMWASRRSGTGGAAIESGAAGSHQAGGKSSRARRGEGGRVAVHREI</sequence>
<reference evidence="2" key="1">
    <citation type="submission" date="2023-03" db="EMBL/GenBank/DDBJ databases">
        <title>Massive genome expansion in bonnet fungi (Mycena s.s.) driven by repeated elements and novel gene families across ecological guilds.</title>
        <authorList>
            <consortium name="Lawrence Berkeley National Laboratory"/>
            <person name="Harder C.B."/>
            <person name="Miyauchi S."/>
            <person name="Viragh M."/>
            <person name="Kuo A."/>
            <person name="Thoen E."/>
            <person name="Andreopoulos B."/>
            <person name="Lu D."/>
            <person name="Skrede I."/>
            <person name="Drula E."/>
            <person name="Henrissat B."/>
            <person name="Morin E."/>
            <person name="Kohler A."/>
            <person name="Barry K."/>
            <person name="LaButti K."/>
            <person name="Morin E."/>
            <person name="Salamov A."/>
            <person name="Lipzen A."/>
            <person name="Mereny Z."/>
            <person name="Hegedus B."/>
            <person name="Baldrian P."/>
            <person name="Stursova M."/>
            <person name="Weitz H."/>
            <person name="Taylor A."/>
            <person name="Grigoriev I.V."/>
            <person name="Nagy L.G."/>
            <person name="Martin F."/>
            <person name="Kauserud H."/>
        </authorList>
    </citation>
    <scope>NUCLEOTIDE SEQUENCE</scope>
    <source>
        <strain evidence="2">CBHHK067</strain>
    </source>
</reference>
<proteinExistence type="predicted"/>
<feature type="compositionally biased region" description="Low complexity" evidence="1">
    <location>
        <begin position="371"/>
        <end position="387"/>
    </location>
</feature>
<dbReference type="EMBL" id="JARKIE010000088">
    <property type="protein sequence ID" value="KAJ7687400.1"/>
    <property type="molecule type" value="Genomic_DNA"/>
</dbReference>
<protein>
    <submittedName>
        <fullName evidence="2">Uncharacterized protein</fullName>
    </submittedName>
</protein>
<accession>A0AAD7GC03</accession>
<comment type="caution">
    <text evidence="2">The sequence shown here is derived from an EMBL/GenBank/DDBJ whole genome shotgun (WGS) entry which is preliminary data.</text>
</comment>
<organism evidence="2 3">
    <name type="scientific">Mycena rosella</name>
    <name type="common">Pink bonnet</name>
    <name type="synonym">Agaricus rosellus</name>
    <dbReference type="NCBI Taxonomy" id="1033263"/>
    <lineage>
        <taxon>Eukaryota</taxon>
        <taxon>Fungi</taxon>
        <taxon>Dikarya</taxon>
        <taxon>Basidiomycota</taxon>
        <taxon>Agaricomycotina</taxon>
        <taxon>Agaricomycetes</taxon>
        <taxon>Agaricomycetidae</taxon>
        <taxon>Agaricales</taxon>
        <taxon>Marasmiineae</taxon>
        <taxon>Mycenaceae</taxon>
        <taxon>Mycena</taxon>
    </lineage>
</organism>
<feature type="region of interest" description="Disordered" evidence="1">
    <location>
        <begin position="369"/>
        <end position="404"/>
    </location>
</feature>
<feature type="compositionally biased region" description="Low complexity" evidence="1">
    <location>
        <begin position="138"/>
        <end position="147"/>
    </location>
</feature>
<keyword evidence="3" id="KW-1185">Reference proteome</keyword>
<feature type="region of interest" description="Disordered" evidence="1">
    <location>
        <begin position="135"/>
        <end position="158"/>
    </location>
</feature>
<name>A0AAD7GC03_MYCRO</name>
<dbReference type="Proteomes" id="UP001221757">
    <property type="component" value="Unassembled WGS sequence"/>
</dbReference>
<evidence type="ECO:0000256" key="1">
    <source>
        <dbReference type="SAM" id="MobiDB-lite"/>
    </source>
</evidence>
<evidence type="ECO:0000313" key="3">
    <source>
        <dbReference type="Proteomes" id="UP001221757"/>
    </source>
</evidence>
<evidence type="ECO:0000313" key="2">
    <source>
        <dbReference type="EMBL" id="KAJ7687400.1"/>
    </source>
</evidence>
<gene>
    <name evidence="2" type="ORF">B0H17DRAFT_1180856</name>
</gene>
<dbReference type="AlphaFoldDB" id="A0AAD7GC03"/>